<feature type="transmembrane region" description="Helical" evidence="1">
    <location>
        <begin position="107"/>
        <end position="125"/>
    </location>
</feature>
<protein>
    <submittedName>
        <fullName evidence="2">Uncharacterized protein</fullName>
    </submittedName>
</protein>
<evidence type="ECO:0000313" key="3">
    <source>
        <dbReference type="Proteomes" id="UP000019331"/>
    </source>
</evidence>
<accession>A0ABM5PKV1</accession>
<dbReference type="EMBL" id="CP005851">
    <property type="protein sequence ID" value="AHH09756.1"/>
    <property type="molecule type" value="Genomic_DNA"/>
</dbReference>
<feature type="transmembrane region" description="Helical" evidence="1">
    <location>
        <begin position="79"/>
        <end position="95"/>
    </location>
</feature>
<proteinExistence type="predicted"/>
<gene>
    <name evidence="2" type="ORF">BPA_0072000</name>
</gene>
<keyword evidence="1" id="KW-0472">Membrane</keyword>
<keyword evidence="1" id="KW-0812">Transmembrane</keyword>
<dbReference type="Proteomes" id="UP000019331">
    <property type="component" value="Chromosome"/>
</dbReference>
<feature type="transmembrane region" description="Helical" evidence="1">
    <location>
        <begin position="166"/>
        <end position="188"/>
    </location>
</feature>
<organism evidence="2 3">
    <name type="scientific">Borrelia parkeri SLO</name>
    <dbReference type="NCBI Taxonomy" id="1313294"/>
    <lineage>
        <taxon>Bacteria</taxon>
        <taxon>Pseudomonadati</taxon>
        <taxon>Spirochaetota</taxon>
        <taxon>Spirochaetia</taxon>
        <taxon>Spirochaetales</taxon>
        <taxon>Borreliaceae</taxon>
        <taxon>Borrelia</taxon>
    </lineage>
</organism>
<sequence>MNIFLLTSLPLVFKIYMIIKHPQLKLIKQNYIHATSILFAITIFSLLYLIEEFILYKSLIINYQTKFSLAYSIFIKEQIYYYVFPLFIFTFFFTFNPNSLLKKNPIFLIYFAFGLILSKNLALIITNSKVFGTYEYIKIPLLHILELIFTAIICEKGIRLHITQNINGYQLIFAPILILEAIITFLKVLILTNAQIYAIITLIILLGITIVNKKAIGTVK</sequence>
<evidence type="ECO:0000256" key="1">
    <source>
        <dbReference type="SAM" id="Phobius"/>
    </source>
</evidence>
<keyword evidence="3" id="KW-1185">Reference proteome</keyword>
<dbReference type="RefSeq" id="WP_038447947.1">
    <property type="nucleotide sequence ID" value="NZ_CP005851.2"/>
</dbReference>
<feature type="transmembrane region" description="Helical" evidence="1">
    <location>
        <begin position="194"/>
        <end position="211"/>
    </location>
</feature>
<reference evidence="2" key="1">
    <citation type="submission" date="2016-10" db="EMBL/GenBank/DDBJ databases">
        <title>Comparative Genomics of Relapsing Fever Spirochetes.</title>
        <authorList>
            <person name="Schwan T.G."/>
            <person name="Raffel S.J."/>
            <person name="Porcella S.F."/>
            <person name="Martens C.A."/>
            <person name="Bruno D.P."/>
            <person name="Ricklefs S.M."/>
            <person name="Barbian K.B."/>
        </authorList>
    </citation>
    <scope>NUCLEOTIDE SEQUENCE</scope>
    <source>
        <strain evidence="2">SLO</strain>
    </source>
</reference>
<keyword evidence="1" id="KW-1133">Transmembrane helix</keyword>
<feature type="transmembrane region" description="Helical" evidence="1">
    <location>
        <begin position="30"/>
        <end position="50"/>
    </location>
</feature>
<name>A0ABM5PKV1_BORPR</name>
<evidence type="ECO:0000313" key="2">
    <source>
        <dbReference type="EMBL" id="AHH09756.1"/>
    </source>
</evidence>